<dbReference type="Proteomes" id="UP000016665">
    <property type="component" value="Chromosome 1A"/>
</dbReference>
<organism evidence="1 2">
    <name type="scientific">Ficedula albicollis</name>
    <name type="common">Collared flycatcher</name>
    <name type="synonym">Muscicapa albicollis</name>
    <dbReference type="NCBI Taxonomy" id="59894"/>
    <lineage>
        <taxon>Eukaryota</taxon>
        <taxon>Metazoa</taxon>
        <taxon>Chordata</taxon>
        <taxon>Craniata</taxon>
        <taxon>Vertebrata</taxon>
        <taxon>Euteleostomi</taxon>
        <taxon>Archelosauria</taxon>
        <taxon>Archosauria</taxon>
        <taxon>Dinosauria</taxon>
        <taxon>Saurischia</taxon>
        <taxon>Theropoda</taxon>
        <taxon>Coelurosauria</taxon>
        <taxon>Aves</taxon>
        <taxon>Neognathae</taxon>
        <taxon>Neoaves</taxon>
        <taxon>Telluraves</taxon>
        <taxon>Australaves</taxon>
        <taxon>Passeriformes</taxon>
        <taxon>Muscicapidae</taxon>
        <taxon>Ficedula</taxon>
    </lineage>
</organism>
<name>A0A803W681_FICAL</name>
<sequence length="55" mass="5936">MCTSLLIGILDLVCPNPGYIYPPPFPLAVQPCPSLSCSLLCIHSVPNQGHRDTRS</sequence>
<protein>
    <submittedName>
        <fullName evidence="1">Uncharacterized protein</fullName>
    </submittedName>
</protein>
<reference evidence="1 2" key="1">
    <citation type="journal article" date="2012" name="Nature">
        <title>The genomic landscape of species divergence in Ficedula flycatchers.</title>
        <authorList>
            <person name="Ellegren H."/>
            <person name="Smeds L."/>
            <person name="Burri R."/>
            <person name="Olason P.I."/>
            <person name="Backstrom N."/>
            <person name="Kawakami T."/>
            <person name="Kunstner A."/>
            <person name="Makinen H."/>
            <person name="Nadachowska-Brzyska K."/>
            <person name="Qvarnstrom A."/>
            <person name="Uebbing S."/>
            <person name="Wolf J.B."/>
        </authorList>
    </citation>
    <scope>NUCLEOTIDE SEQUENCE [LARGE SCALE GENOMIC DNA]</scope>
</reference>
<evidence type="ECO:0000313" key="1">
    <source>
        <dbReference type="Ensembl" id="ENSFALP00000030487.1"/>
    </source>
</evidence>
<reference evidence="1" key="3">
    <citation type="submission" date="2025-09" db="UniProtKB">
        <authorList>
            <consortium name="Ensembl"/>
        </authorList>
    </citation>
    <scope>IDENTIFICATION</scope>
</reference>
<dbReference type="AlphaFoldDB" id="A0A803W681"/>
<proteinExistence type="predicted"/>
<accession>A0A803W681</accession>
<reference evidence="1" key="2">
    <citation type="submission" date="2025-08" db="UniProtKB">
        <authorList>
            <consortium name="Ensembl"/>
        </authorList>
    </citation>
    <scope>IDENTIFICATION</scope>
</reference>
<dbReference type="Ensembl" id="ENSFALT00000041120.1">
    <property type="protein sequence ID" value="ENSFALP00000030487.1"/>
    <property type="gene ID" value="ENSFALG00000026886.1"/>
</dbReference>
<evidence type="ECO:0000313" key="2">
    <source>
        <dbReference type="Proteomes" id="UP000016665"/>
    </source>
</evidence>
<keyword evidence="2" id="KW-1185">Reference proteome</keyword>